<dbReference type="Gene3D" id="3.40.225.10">
    <property type="entry name" value="Class II aldolase/adducin N-terminal domain"/>
    <property type="match status" value="1"/>
</dbReference>
<dbReference type="PANTHER" id="PTHR22789:SF0">
    <property type="entry name" value="3-OXO-TETRONATE 4-PHOSPHATE DECARBOXYLASE-RELATED"/>
    <property type="match status" value="1"/>
</dbReference>
<evidence type="ECO:0000256" key="2">
    <source>
        <dbReference type="ARBA" id="ARBA00023239"/>
    </source>
</evidence>
<protein>
    <submittedName>
        <fullName evidence="4">Class II aldolase/adducin family protein</fullName>
    </submittedName>
</protein>
<proteinExistence type="predicted"/>
<keyword evidence="1" id="KW-0479">Metal-binding</keyword>
<dbReference type="SUPFAM" id="SSF53639">
    <property type="entry name" value="AraD/HMP-PK domain-like"/>
    <property type="match status" value="1"/>
</dbReference>
<dbReference type="InterPro" id="IPR050197">
    <property type="entry name" value="Aldolase_class_II_sugar_metab"/>
</dbReference>
<dbReference type="RefSeq" id="WP_167978049.1">
    <property type="nucleotide sequence ID" value="NZ_VSRL01000172.1"/>
</dbReference>
<feature type="domain" description="Class II aldolase/adducin N-terminal" evidence="3">
    <location>
        <begin position="7"/>
        <end position="186"/>
    </location>
</feature>
<evidence type="ECO:0000259" key="3">
    <source>
        <dbReference type="SMART" id="SM01007"/>
    </source>
</evidence>
<sequence length="236" mass="25478">MAEAVRELVTQASHALAAAGLGDMVWGHASVRDPDGRGVWMKASGWGFEEVDQDRVVLVSPQGTVLDGAGRRHLEYPIHTEIVARRPDVRAVVHTHAPALAAFASLDRALKPISHDAVPFTHPQLPRFLGTGALIATPELGQALAHSLAEANAILIPHHGAVTVGPDVETAVMYSVLLERACRTQLLAMAAGGPVTWSDEAETVFKRDQVWNSEQLHAGWRYLVRREVSPPREGVA</sequence>
<evidence type="ECO:0000313" key="4">
    <source>
        <dbReference type="EMBL" id="NKE61404.1"/>
    </source>
</evidence>
<evidence type="ECO:0000313" key="5">
    <source>
        <dbReference type="Proteomes" id="UP001515943"/>
    </source>
</evidence>
<dbReference type="EMBL" id="VSRL01000172">
    <property type="protein sequence ID" value="NKE61404.1"/>
    <property type="molecule type" value="Genomic_DNA"/>
</dbReference>
<keyword evidence="5" id="KW-1185">Reference proteome</keyword>
<keyword evidence="2" id="KW-0456">Lyase</keyword>
<comment type="caution">
    <text evidence="4">The sequence shown here is derived from an EMBL/GenBank/DDBJ whole genome shotgun (WGS) entry which is preliminary data.</text>
</comment>
<gene>
    <name evidence="4" type="ORF">FXN61_33410</name>
</gene>
<dbReference type="Proteomes" id="UP001515943">
    <property type="component" value="Unassembled WGS sequence"/>
</dbReference>
<evidence type="ECO:0000256" key="1">
    <source>
        <dbReference type="ARBA" id="ARBA00022723"/>
    </source>
</evidence>
<organism evidence="4 5">
    <name type="scientific">Lentzea indica</name>
    <dbReference type="NCBI Taxonomy" id="2604800"/>
    <lineage>
        <taxon>Bacteria</taxon>
        <taxon>Bacillati</taxon>
        <taxon>Actinomycetota</taxon>
        <taxon>Actinomycetes</taxon>
        <taxon>Pseudonocardiales</taxon>
        <taxon>Pseudonocardiaceae</taxon>
        <taxon>Lentzea</taxon>
    </lineage>
</organism>
<dbReference type="Pfam" id="PF00596">
    <property type="entry name" value="Aldolase_II"/>
    <property type="match status" value="1"/>
</dbReference>
<reference evidence="4 5" key="1">
    <citation type="submission" date="2019-08" db="EMBL/GenBank/DDBJ databases">
        <title>Lentzea from Indian Himalayas.</title>
        <authorList>
            <person name="Mandal S."/>
            <person name="Mallick Gupta A."/>
            <person name="Maiti P.K."/>
            <person name="Sarkar J."/>
            <person name="Mandal S."/>
        </authorList>
    </citation>
    <scope>NUCLEOTIDE SEQUENCE [LARGE SCALE GENOMIC DNA]</scope>
    <source>
        <strain evidence="4 5">PSKA42</strain>
    </source>
</reference>
<dbReference type="InterPro" id="IPR001303">
    <property type="entry name" value="Aldolase_II/adducin_N"/>
</dbReference>
<dbReference type="InterPro" id="IPR036409">
    <property type="entry name" value="Aldolase_II/adducin_N_sf"/>
</dbReference>
<name>A0ABX1FQV6_9PSEU</name>
<dbReference type="PANTHER" id="PTHR22789">
    <property type="entry name" value="FUCULOSE PHOSPHATE ALDOLASE"/>
    <property type="match status" value="1"/>
</dbReference>
<accession>A0ABX1FQV6</accession>
<dbReference type="SMART" id="SM01007">
    <property type="entry name" value="Aldolase_II"/>
    <property type="match status" value="1"/>
</dbReference>